<sequence length="923" mass="101856">MSDTRLITFSAPQLTFIKLVTDSDMSLLKLKEIVQQRLLLSTTEFTLYYATKDEPRAILDTEDDFEAFSILTREYSRIRVSVVTQTLTGASEAGGAVVGRDRNPSSPALSLGSTPIPEILCRSVDVGPCPMPVRALTEIKFFKREGEGEEKEKSILFPQVLCKGLFKKHPRHPRHRLPPPPAFARVLDSEPPRRTRTVLECWLSVEKASYSIDRGLSKYRDNVVSTTTYSDHLRACRQSRHLIRRMCCWSTTYPNTLVLPTRLVQWLRKAVAWGAVEWWWRRKRARMGRCRAAAARVSKTSLRTAHAQRSVRGRRKAAVQSGGAGRRCRASTHGVSERRASRTSPRTLNGACTGGARRRRGARQRRGASKTRSKMSPRMLIGACAGCCRAAGVENEPVHAQRSVRGRRKAAVQSGGAGHQCRASAQRVSERRASRTSPRTLNGACTGGARQRRGARQRHGARQRCGSSQGGGVENGALQGGSGTGIENEPTHTHGSVRAGCYRAVAALGIETEPAHAQRSVRGRRHKYGGRKVYEKVAQCPAEARELGEVEDTSIRAWHESRSGYNVARRCIVVSLHLRRTRAVSGLNLEDVCWLQEGGVAHRQNSRAEGVRRCWAYAQNGGIGRPGVGHGPKWAVSPVAASNAEISRSGSTSHWLTTHGAPTNHLLEVLRQLLDESHHSSWTNNVRLRVVRAVNYDSVFVRGIGAHDVLLRQSLIAYLYEIVREHQFFLPLGDTEMDGTPNGLHTGYRQIRNIQVVNADIEPLVSSSRKIPATAIDAFGAWLWATKEETGGPQDWPSWDKLKVDSIPRFGGRAFGSARSAALRAAAAAERESDGEDALGAERLHASGAVGSCERENTALSAWVSVRAQRRSGEAREAQTQLNHPERSSPQLGMRRKREPSSPHTELSEWTLRGGRIKGLLDG</sequence>
<evidence type="ECO:0000313" key="2">
    <source>
        <dbReference type="EMBL" id="KAJ7224069.1"/>
    </source>
</evidence>
<organism evidence="2 3">
    <name type="scientific">Mycena pura</name>
    <dbReference type="NCBI Taxonomy" id="153505"/>
    <lineage>
        <taxon>Eukaryota</taxon>
        <taxon>Fungi</taxon>
        <taxon>Dikarya</taxon>
        <taxon>Basidiomycota</taxon>
        <taxon>Agaricomycotina</taxon>
        <taxon>Agaricomycetes</taxon>
        <taxon>Agaricomycetidae</taxon>
        <taxon>Agaricales</taxon>
        <taxon>Marasmiineae</taxon>
        <taxon>Mycenaceae</taxon>
        <taxon>Mycena</taxon>
    </lineage>
</organism>
<protein>
    <submittedName>
        <fullName evidence="2">Uncharacterized protein</fullName>
    </submittedName>
</protein>
<dbReference type="Proteomes" id="UP001219525">
    <property type="component" value="Unassembled WGS sequence"/>
</dbReference>
<accession>A0AAD6YML3</accession>
<dbReference type="AlphaFoldDB" id="A0AAD6YML3"/>
<feature type="compositionally biased region" description="Gly residues" evidence="1">
    <location>
        <begin position="468"/>
        <end position="484"/>
    </location>
</feature>
<gene>
    <name evidence="2" type="ORF">GGX14DRAFT_648304</name>
</gene>
<evidence type="ECO:0000256" key="1">
    <source>
        <dbReference type="SAM" id="MobiDB-lite"/>
    </source>
</evidence>
<feature type="compositionally biased region" description="Polar residues" evidence="1">
    <location>
        <begin position="878"/>
        <end position="891"/>
    </location>
</feature>
<feature type="compositionally biased region" description="Basic residues" evidence="1">
    <location>
        <begin position="450"/>
        <end position="462"/>
    </location>
</feature>
<name>A0AAD6YML3_9AGAR</name>
<evidence type="ECO:0000313" key="3">
    <source>
        <dbReference type="Proteomes" id="UP001219525"/>
    </source>
</evidence>
<proteinExistence type="predicted"/>
<comment type="caution">
    <text evidence="2">The sequence shown here is derived from an EMBL/GenBank/DDBJ whole genome shotgun (WGS) entry which is preliminary data.</text>
</comment>
<keyword evidence="3" id="KW-1185">Reference proteome</keyword>
<dbReference type="EMBL" id="JARJCW010000005">
    <property type="protein sequence ID" value="KAJ7224069.1"/>
    <property type="molecule type" value="Genomic_DNA"/>
</dbReference>
<feature type="compositionally biased region" description="Basic residues" evidence="1">
    <location>
        <begin position="356"/>
        <end position="375"/>
    </location>
</feature>
<feature type="region of interest" description="Disordered" evidence="1">
    <location>
        <begin position="301"/>
        <end position="376"/>
    </location>
</feature>
<feature type="region of interest" description="Disordered" evidence="1">
    <location>
        <begin position="871"/>
        <end position="923"/>
    </location>
</feature>
<reference evidence="2" key="1">
    <citation type="submission" date="2023-03" db="EMBL/GenBank/DDBJ databases">
        <title>Massive genome expansion in bonnet fungi (Mycena s.s.) driven by repeated elements and novel gene families across ecological guilds.</title>
        <authorList>
            <consortium name="Lawrence Berkeley National Laboratory"/>
            <person name="Harder C.B."/>
            <person name="Miyauchi S."/>
            <person name="Viragh M."/>
            <person name="Kuo A."/>
            <person name="Thoen E."/>
            <person name="Andreopoulos B."/>
            <person name="Lu D."/>
            <person name="Skrede I."/>
            <person name="Drula E."/>
            <person name="Henrissat B."/>
            <person name="Morin E."/>
            <person name="Kohler A."/>
            <person name="Barry K."/>
            <person name="LaButti K."/>
            <person name="Morin E."/>
            <person name="Salamov A."/>
            <person name="Lipzen A."/>
            <person name="Mereny Z."/>
            <person name="Hegedus B."/>
            <person name="Baldrian P."/>
            <person name="Stursova M."/>
            <person name="Weitz H."/>
            <person name="Taylor A."/>
            <person name="Grigoriev I.V."/>
            <person name="Nagy L.G."/>
            <person name="Martin F."/>
            <person name="Kauserud H."/>
        </authorList>
    </citation>
    <scope>NUCLEOTIDE SEQUENCE</scope>
    <source>
        <strain evidence="2">9144</strain>
    </source>
</reference>
<feature type="region of interest" description="Disordered" evidence="1">
    <location>
        <begin position="397"/>
        <end position="495"/>
    </location>
</feature>